<organism evidence="6 7">
    <name type="scientific">Caballeronia humi</name>
    <dbReference type="NCBI Taxonomy" id="326474"/>
    <lineage>
        <taxon>Bacteria</taxon>
        <taxon>Pseudomonadati</taxon>
        <taxon>Pseudomonadota</taxon>
        <taxon>Betaproteobacteria</taxon>
        <taxon>Burkholderiales</taxon>
        <taxon>Burkholderiaceae</taxon>
        <taxon>Caballeronia</taxon>
    </lineage>
</organism>
<dbReference type="RefSeq" id="WP_087666702.1">
    <property type="nucleotide sequence ID" value="NZ_FCNW02000005.1"/>
</dbReference>
<dbReference type="PROSITE" id="PS51635">
    <property type="entry name" value="PNPLA"/>
    <property type="match status" value="1"/>
</dbReference>
<sequence length="389" mass="42528">MPQEASVLESKLDKKPPYKLLALDGGGIRGLITIEVLAAIEALLEKEERSGKEFVLSDYFDYVAGTSTGAVIATCVALGMRVDEIRAMYLDSAELMFDKASLLNRLRFKYDDEPLARKLQSVLSLQTGEAQPTLGSAGLKTLLMMVLRNASTDSPWPLSNNPRAKYNGPAGLAGCNLEFPLWQVVRGSTAAPTYFPPEQILVGKQQFVFVDGGITPYNNPAFQLFLMATAEPYRVCWKPKRPEEMLIVSIGTGTSPKANGQLEPDDMNLLFNATTLPSALMFAALNEQDLLCRMFGKCLIGDVLDREVHSMVVGSGAHGSGGPVDPKLFTYLRYNVELTRPGLSVLGLGDLDPRDVQKLDSVEHKDALRKIGESLGAQRVKLDHFNGFL</sequence>
<keyword evidence="7" id="KW-1185">Reference proteome</keyword>
<dbReference type="PANTHER" id="PTHR24185">
    <property type="entry name" value="CALCIUM-INDEPENDENT PHOSPHOLIPASE A2-GAMMA"/>
    <property type="match status" value="1"/>
</dbReference>
<dbReference type="GO" id="GO:0016020">
    <property type="term" value="C:membrane"/>
    <property type="evidence" value="ECO:0007669"/>
    <property type="project" value="TreeGrafter"/>
</dbReference>
<dbReference type="Proteomes" id="UP000054977">
    <property type="component" value="Unassembled WGS sequence"/>
</dbReference>
<dbReference type="GO" id="GO:0006631">
    <property type="term" value="P:fatty acid metabolic process"/>
    <property type="evidence" value="ECO:0007669"/>
    <property type="project" value="TreeGrafter"/>
</dbReference>
<proteinExistence type="predicted"/>
<comment type="caution">
    <text evidence="6">The sequence shown here is derived from an EMBL/GenBank/DDBJ whole genome shotgun (WGS) entry which is preliminary data.</text>
</comment>
<dbReference type="InterPro" id="IPR016035">
    <property type="entry name" value="Acyl_Trfase/lysoPLipase"/>
</dbReference>
<keyword evidence="3 4" id="KW-0443">Lipid metabolism</keyword>
<dbReference type="Gene3D" id="3.40.1090.10">
    <property type="entry name" value="Cytosolic phospholipase A2 catalytic domain"/>
    <property type="match status" value="1"/>
</dbReference>
<feature type="active site" description="Nucleophile" evidence="4">
    <location>
        <position position="67"/>
    </location>
</feature>
<keyword evidence="1 4" id="KW-0378">Hydrolase</keyword>
<accession>A0A158G838</accession>
<evidence type="ECO:0000313" key="6">
    <source>
        <dbReference type="EMBL" id="SAL28275.1"/>
    </source>
</evidence>
<dbReference type="SUPFAM" id="SSF52151">
    <property type="entry name" value="FabD/lysophospholipase-like"/>
    <property type="match status" value="1"/>
</dbReference>
<dbReference type="InterPro" id="IPR002641">
    <property type="entry name" value="PNPLA_dom"/>
</dbReference>
<evidence type="ECO:0000256" key="3">
    <source>
        <dbReference type="ARBA" id="ARBA00023098"/>
    </source>
</evidence>
<dbReference type="GO" id="GO:0016042">
    <property type="term" value="P:lipid catabolic process"/>
    <property type="evidence" value="ECO:0007669"/>
    <property type="project" value="UniProtKB-UniRule"/>
</dbReference>
<feature type="short sequence motif" description="DGA/G" evidence="4">
    <location>
        <begin position="211"/>
        <end position="213"/>
    </location>
</feature>
<dbReference type="Pfam" id="PF01734">
    <property type="entry name" value="Patatin"/>
    <property type="match status" value="1"/>
</dbReference>
<evidence type="ECO:0000256" key="4">
    <source>
        <dbReference type="PROSITE-ProRule" id="PRU01161"/>
    </source>
</evidence>
<name>A0A158G838_9BURK</name>
<evidence type="ECO:0000313" key="7">
    <source>
        <dbReference type="Proteomes" id="UP000054977"/>
    </source>
</evidence>
<dbReference type="STRING" id="326474.AWB65_01672"/>
<protein>
    <submittedName>
        <fullName evidence="6">Patatin</fullName>
    </submittedName>
</protein>
<dbReference type="EMBL" id="FCNW02000005">
    <property type="protein sequence ID" value="SAL28275.1"/>
    <property type="molecule type" value="Genomic_DNA"/>
</dbReference>
<evidence type="ECO:0000256" key="1">
    <source>
        <dbReference type="ARBA" id="ARBA00022801"/>
    </source>
</evidence>
<dbReference type="GO" id="GO:0004620">
    <property type="term" value="F:phospholipase activity"/>
    <property type="evidence" value="ECO:0007669"/>
    <property type="project" value="TreeGrafter"/>
</dbReference>
<gene>
    <name evidence="6" type="ORF">AWB65_01672</name>
</gene>
<feature type="short sequence motif" description="GXSXG" evidence="4">
    <location>
        <begin position="65"/>
        <end position="69"/>
    </location>
</feature>
<evidence type="ECO:0000256" key="2">
    <source>
        <dbReference type="ARBA" id="ARBA00022963"/>
    </source>
</evidence>
<feature type="active site" description="Proton acceptor" evidence="4">
    <location>
        <position position="211"/>
    </location>
</feature>
<dbReference type="OrthoDB" id="9807112at2"/>
<feature type="short sequence motif" description="GXGXXG" evidence="4">
    <location>
        <begin position="25"/>
        <end position="30"/>
    </location>
</feature>
<dbReference type="AlphaFoldDB" id="A0A158G838"/>
<keyword evidence="2 4" id="KW-0442">Lipid degradation</keyword>
<reference evidence="6" key="1">
    <citation type="submission" date="2016-01" db="EMBL/GenBank/DDBJ databases">
        <authorList>
            <person name="Peeters C."/>
        </authorList>
    </citation>
    <scope>NUCLEOTIDE SEQUENCE [LARGE SCALE GENOMIC DNA]</scope>
    <source>
        <strain evidence="6">LMG 22934</strain>
    </source>
</reference>
<evidence type="ECO:0000259" key="5">
    <source>
        <dbReference type="PROSITE" id="PS51635"/>
    </source>
</evidence>
<feature type="domain" description="PNPLA" evidence="5">
    <location>
        <begin position="21"/>
        <end position="225"/>
    </location>
</feature>
<dbReference type="PANTHER" id="PTHR24185:SF1">
    <property type="entry name" value="CALCIUM-INDEPENDENT PHOSPHOLIPASE A2-GAMMA"/>
    <property type="match status" value="1"/>
</dbReference>